<dbReference type="PANTHER" id="PTHR34501">
    <property type="entry name" value="PROTEIN YDDL-RELATED"/>
    <property type="match status" value="1"/>
</dbReference>
<keyword evidence="14" id="KW-1185">Reference proteome</keyword>
<evidence type="ECO:0000313" key="13">
    <source>
        <dbReference type="EMBL" id="TDP63471.1"/>
    </source>
</evidence>
<dbReference type="EMBL" id="SNXS01000005">
    <property type="protein sequence ID" value="TDP63471.1"/>
    <property type="molecule type" value="Genomic_DNA"/>
</dbReference>
<comment type="subunit">
    <text evidence="2">Homotrimer.</text>
</comment>
<evidence type="ECO:0000256" key="1">
    <source>
        <dbReference type="ARBA" id="ARBA00004571"/>
    </source>
</evidence>
<reference evidence="13 14" key="1">
    <citation type="submission" date="2019-03" db="EMBL/GenBank/DDBJ databases">
        <title>Genomic Encyclopedia of Type Strains, Phase IV (KMG-IV): sequencing the most valuable type-strain genomes for metagenomic binning, comparative biology and taxonomic classification.</title>
        <authorList>
            <person name="Goeker M."/>
        </authorList>
    </citation>
    <scope>NUCLEOTIDE SEQUENCE [LARGE SCALE GENOMIC DNA]</scope>
    <source>
        <strain evidence="13 14">DSM 16998</strain>
    </source>
</reference>
<evidence type="ECO:0000256" key="10">
    <source>
        <dbReference type="ARBA" id="ARBA00023237"/>
    </source>
</evidence>
<evidence type="ECO:0000256" key="3">
    <source>
        <dbReference type="ARBA" id="ARBA00022448"/>
    </source>
</evidence>
<organism evidence="13 14">
    <name type="scientific">Roseateles toxinivorans</name>
    <dbReference type="NCBI Taxonomy" id="270368"/>
    <lineage>
        <taxon>Bacteria</taxon>
        <taxon>Pseudomonadati</taxon>
        <taxon>Pseudomonadota</taxon>
        <taxon>Betaproteobacteria</taxon>
        <taxon>Burkholderiales</taxon>
        <taxon>Sphaerotilaceae</taxon>
        <taxon>Roseateles</taxon>
    </lineage>
</organism>
<dbReference type="GO" id="GO:0015288">
    <property type="term" value="F:porin activity"/>
    <property type="evidence" value="ECO:0007669"/>
    <property type="project" value="UniProtKB-KW"/>
</dbReference>
<dbReference type="GO" id="GO:0006811">
    <property type="term" value="P:monoatomic ion transport"/>
    <property type="evidence" value="ECO:0007669"/>
    <property type="project" value="UniProtKB-KW"/>
</dbReference>
<evidence type="ECO:0000259" key="12">
    <source>
        <dbReference type="Pfam" id="PF13609"/>
    </source>
</evidence>
<evidence type="ECO:0000256" key="11">
    <source>
        <dbReference type="SAM" id="SignalP"/>
    </source>
</evidence>
<dbReference type="SUPFAM" id="SSF56935">
    <property type="entry name" value="Porins"/>
    <property type="match status" value="1"/>
</dbReference>
<dbReference type="Pfam" id="PF13609">
    <property type="entry name" value="Porin_4"/>
    <property type="match status" value="1"/>
</dbReference>
<gene>
    <name evidence="13" type="ORF">DES47_105477</name>
</gene>
<comment type="subcellular location">
    <subcellularLocation>
        <location evidence="1">Cell outer membrane</location>
        <topology evidence="1">Multi-pass membrane protein</topology>
    </subcellularLocation>
</comment>
<keyword evidence="4" id="KW-1134">Transmembrane beta strand</keyword>
<keyword evidence="5" id="KW-0812">Transmembrane</keyword>
<evidence type="ECO:0000256" key="4">
    <source>
        <dbReference type="ARBA" id="ARBA00022452"/>
    </source>
</evidence>
<keyword evidence="8" id="KW-0626">Porin</keyword>
<dbReference type="GO" id="GO:0046930">
    <property type="term" value="C:pore complex"/>
    <property type="evidence" value="ECO:0007669"/>
    <property type="project" value="UniProtKB-KW"/>
</dbReference>
<feature type="chain" id="PRO_5020729728" evidence="11">
    <location>
        <begin position="27"/>
        <end position="352"/>
    </location>
</feature>
<dbReference type="InterPro" id="IPR050298">
    <property type="entry name" value="Gram-neg_bact_OMP"/>
</dbReference>
<keyword evidence="7" id="KW-0406">Ion transport</keyword>
<dbReference type="FunCoup" id="A0A4R6QK27">
    <property type="interactions" value="370"/>
</dbReference>
<name>A0A4R6QK27_9BURK</name>
<evidence type="ECO:0000313" key="14">
    <source>
        <dbReference type="Proteomes" id="UP000295361"/>
    </source>
</evidence>
<comment type="caution">
    <text evidence="13">The sequence shown here is derived from an EMBL/GenBank/DDBJ whole genome shotgun (WGS) entry which is preliminary data.</text>
</comment>
<sequence length="352" mass="37077">MKKSIRRIASGAAGLACLSLPLPGAAQSNVTIYGLFDAATRYATNVGAGRESRTTMEDGIFTGSRLGLRVREDLGNGLAAALTMESGFDPSSGVSLQATPTADFGQTQASPRFWGREVHLGLRSSQGWGVLLGRQYTLAHAVAARFQPLGNPNSTAHSIFSSHHIARQDNMLRVDAKLGGVDLAASRTLGEVAGSDANGSWAMSAGYASGPLFVGGYVQQLKNLAGTETRKILGLGGNYKVSPMFTLFAGAMRRTDAVSPQSNKVWTLGINVELRPNVTLSLAHLSDSQTGSTALKGSRKVSYASASYRFSPRTDIYAVVDGNQVDGGYAKPAFMGAKGDQSALTVGLRHRF</sequence>
<dbReference type="InterPro" id="IPR033900">
    <property type="entry name" value="Gram_neg_porin_domain"/>
</dbReference>
<keyword evidence="10" id="KW-0998">Cell outer membrane</keyword>
<dbReference type="Proteomes" id="UP000295361">
    <property type="component" value="Unassembled WGS sequence"/>
</dbReference>
<evidence type="ECO:0000256" key="5">
    <source>
        <dbReference type="ARBA" id="ARBA00022692"/>
    </source>
</evidence>
<dbReference type="InterPro" id="IPR023614">
    <property type="entry name" value="Porin_dom_sf"/>
</dbReference>
<feature type="domain" description="Porin" evidence="12">
    <location>
        <begin position="20"/>
        <end position="321"/>
    </location>
</feature>
<dbReference type="CDD" id="cd00342">
    <property type="entry name" value="gram_neg_porins"/>
    <property type="match status" value="1"/>
</dbReference>
<dbReference type="OrthoDB" id="9128909at2"/>
<keyword evidence="9" id="KW-0472">Membrane</keyword>
<evidence type="ECO:0000256" key="7">
    <source>
        <dbReference type="ARBA" id="ARBA00023065"/>
    </source>
</evidence>
<evidence type="ECO:0000256" key="9">
    <source>
        <dbReference type="ARBA" id="ARBA00023136"/>
    </source>
</evidence>
<evidence type="ECO:0000256" key="2">
    <source>
        <dbReference type="ARBA" id="ARBA00011233"/>
    </source>
</evidence>
<evidence type="ECO:0000256" key="6">
    <source>
        <dbReference type="ARBA" id="ARBA00022729"/>
    </source>
</evidence>
<dbReference type="Gene3D" id="2.40.160.10">
    <property type="entry name" value="Porin"/>
    <property type="match status" value="1"/>
</dbReference>
<proteinExistence type="predicted"/>
<dbReference type="GO" id="GO:0009279">
    <property type="term" value="C:cell outer membrane"/>
    <property type="evidence" value="ECO:0007669"/>
    <property type="project" value="UniProtKB-SubCell"/>
</dbReference>
<dbReference type="AlphaFoldDB" id="A0A4R6QK27"/>
<dbReference type="RefSeq" id="WP_133702631.1">
    <property type="nucleotide sequence ID" value="NZ_SNXS01000005.1"/>
</dbReference>
<protein>
    <submittedName>
        <fullName evidence="13">Putative porin</fullName>
    </submittedName>
</protein>
<feature type="signal peptide" evidence="11">
    <location>
        <begin position="1"/>
        <end position="26"/>
    </location>
</feature>
<dbReference type="InParanoid" id="A0A4R6QK27"/>
<evidence type="ECO:0000256" key="8">
    <source>
        <dbReference type="ARBA" id="ARBA00023114"/>
    </source>
</evidence>
<keyword evidence="6 11" id="KW-0732">Signal</keyword>
<dbReference type="PANTHER" id="PTHR34501:SF9">
    <property type="entry name" value="MAJOR OUTER MEMBRANE PROTEIN P.IA"/>
    <property type="match status" value="1"/>
</dbReference>
<keyword evidence="3" id="KW-0813">Transport</keyword>
<accession>A0A4R6QK27</accession>